<dbReference type="PANTHER" id="PTHR34382">
    <property type="entry name" value="PTS SYSTEM N,N'-DIACETYLCHITOBIOSE-SPECIFIC EIIA COMPONENT"/>
    <property type="match status" value="1"/>
</dbReference>
<dbReference type="EMBL" id="CP016786">
    <property type="protein sequence ID" value="ASW43828.1"/>
    <property type="molecule type" value="Genomic_DNA"/>
</dbReference>
<dbReference type="PANTHER" id="PTHR34382:SF7">
    <property type="entry name" value="PTS SYSTEM N,N'-DIACETYLCHITOBIOSE-SPECIFIC EIIA COMPONENT"/>
    <property type="match status" value="1"/>
</dbReference>
<dbReference type="GO" id="GO:0016740">
    <property type="term" value="F:transferase activity"/>
    <property type="evidence" value="ECO:0007669"/>
    <property type="project" value="UniProtKB-KW"/>
</dbReference>
<evidence type="ECO:0000256" key="1">
    <source>
        <dbReference type="ARBA" id="ARBA00022448"/>
    </source>
</evidence>
<dbReference type="Gene3D" id="1.20.58.80">
    <property type="entry name" value="Phosphotransferase system, lactose/cellobiose-type IIA subunit"/>
    <property type="match status" value="1"/>
</dbReference>
<proteinExistence type="predicted"/>
<accession>A0A343JE70</accession>
<protein>
    <submittedName>
        <fullName evidence="8">PTS dihydroxyacetone transporter</fullName>
    </submittedName>
</protein>
<evidence type="ECO:0000313" key="9">
    <source>
        <dbReference type="Proteomes" id="UP000264883"/>
    </source>
</evidence>
<name>A0A343JE70_9CLOT</name>
<dbReference type="PIRSF" id="PIRSF000699">
    <property type="entry name" value="PTS_IILac_III"/>
    <property type="match status" value="1"/>
</dbReference>
<keyword evidence="6" id="KW-0460">Magnesium</keyword>
<feature type="modified residue" description="Phosphohistidine; by HPr" evidence="7">
    <location>
        <position position="76"/>
    </location>
</feature>
<dbReference type="AlphaFoldDB" id="A0A343JE70"/>
<evidence type="ECO:0000313" key="8">
    <source>
        <dbReference type="EMBL" id="ASW43828.1"/>
    </source>
</evidence>
<dbReference type="InterPro" id="IPR036542">
    <property type="entry name" value="PTS_IIA_lac/cel_sf"/>
</dbReference>
<dbReference type="Proteomes" id="UP000264883">
    <property type="component" value="Chromosome"/>
</dbReference>
<dbReference type="KEGG" id="cia:BEN51_10135"/>
<gene>
    <name evidence="8" type="ORF">BEN51_10135</name>
</gene>
<keyword evidence="4" id="KW-0598">Phosphotransferase system</keyword>
<keyword evidence="1" id="KW-0813">Transport</keyword>
<dbReference type="OrthoDB" id="389577at2"/>
<dbReference type="GO" id="GO:0046872">
    <property type="term" value="F:metal ion binding"/>
    <property type="evidence" value="ECO:0007669"/>
    <property type="project" value="UniProtKB-KW"/>
</dbReference>
<comment type="cofactor">
    <cofactor evidence="6">
        <name>Mg(2+)</name>
        <dbReference type="ChEBI" id="CHEBI:18420"/>
    </cofactor>
    <text evidence="6">Binds 1 Mg(2+) ion per trimer.</text>
</comment>
<keyword evidence="2" id="KW-0762">Sugar transport</keyword>
<keyword evidence="3" id="KW-0808">Transferase</keyword>
<evidence type="ECO:0000256" key="2">
    <source>
        <dbReference type="ARBA" id="ARBA00022597"/>
    </source>
</evidence>
<dbReference type="SUPFAM" id="SSF46973">
    <property type="entry name" value="Enzyme IIa from lactose specific PTS, IIa-lac"/>
    <property type="match status" value="1"/>
</dbReference>
<keyword evidence="6" id="KW-0479">Metal-binding</keyword>
<evidence type="ECO:0000256" key="4">
    <source>
        <dbReference type="ARBA" id="ARBA00022683"/>
    </source>
</evidence>
<organism evidence="8 9">
    <name type="scientific">Clostridium isatidis</name>
    <dbReference type="NCBI Taxonomy" id="182773"/>
    <lineage>
        <taxon>Bacteria</taxon>
        <taxon>Bacillati</taxon>
        <taxon>Bacillota</taxon>
        <taxon>Clostridia</taxon>
        <taxon>Eubacteriales</taxon>
        <taxon>Clostridiaceae</taxon>
        <taxon>Clostridium</taxon>
    </lineage>
</organism>
<dbReference type="InterPro" id="IPR003188">
    <property type="entry name" value="PTS_IIA_lac/cel"/>
</dbReference>
<feature type="binding site" evidence="6">
    <location>
        <position position="79"/>
    </location>
    <ligand>
        <name>Mg(2+)</name>
        <dbReference type="ChEBI" id="CHEBI:18420"/>
        <note>ligand shared between all trimeric partners</note>
    </ligand>
</feature>
<sequence>MNELELVAFEIISNVGMAKSLAIEAIRDARAFKFEDAEKKIEEAKEFLVNGHHAHAGLITKEAEGDKLEFSLIIMHAEDQLMSAETIKDLAIELIEMNKTLKSISK</sequence>
<dbReference type="CDD" id="cd00215">
    <property type="entry name" value="PTS_IIA_lac"/>
    <property type="match status" value="1"/>
</dbReference>
<evidence type="ECO:0000256" key="6">
    <source>
        <dbReference type="PIRSR" id="PIRSR000699-2"/>
    </source>
</evidence>
<keyword evidence="9" id="KW-1185">Reference proteome</keyword>
<evidence type="ECO:0000256" key="3">
    <source>
        <dbReference type="ARBA" id="ARBA00022679"/>
    </source>
</evidence>
<evidence type="ECO:0000256" key="5">
    <source>
        <dbReference type="PIRSR" id="PIRSR000699-1"/>
    </source>
</evidence>
<feature type="active site" description="Tele-phosphohistidine intermediate" evidence="5">
    <location>
        <position position="76"/>
    </location>
</feature>
<dbReference type="PROSITE" id="PS51095">
    <property type="entry name" value="PTS_EIIA_TYPE_3"/>
    <property type="match status" value="1"/>
</dbReference>
<dbReference type="RefSeq" id="WP_119865963.1">
    <property type="nucleotide sequence ID" value="NZ_CP016786.1"/>
</dbReference>
<reference evidence="8 9" key="1">
    <citation type="submission" date="2016-08" db="EMBL/GenBank/DDBJ databases">
        <title>Complete Genome Sequence Of The Indigo Reducing Clostridium isatidis DSM15098.</title>
        <authorList>
            <person name="Little G.T."/>
            <person name="Minton N.P."/>
        </authorList>
    </citation>
    <scope>NUCLEOTIDE SEQUENCE [LARGE SCALE GENOMIC DNA]</scope>
    <source>
        <strain evidence="8 9">DSM 15098</strain>
    </source>
</reference>
<dbReference type="GO" id="GO:0009401">
    <property type="term" value="P:phosphoenolpyruvate-dependent sugar phosphotransferase system"/>
    <property type="evidence" value="ECO:0007669"/>
    <property type="project" value="UniProtKB-KW"/>
</dbReference>
<evidence type="ECO:0000256" key="7">
    <source>
        <dbReference type="PROSITE-ProRule" id="PRU00418"/>
    </source>
</evidence>
<dbReference type="Pfam" id="PF02255">
    <property type="entry name" value="PTS_IIA"/>
    <property type="match status" value="1"/>
</dbReference>